<organism evidence="2 3">
    <name type="scientific">Kiloniella litopenaei</name>
    <dbReference type="NCBI Taxonomy" id="1549748"/>
    <lineage>
        <taxon>Bacteria</taxon>
        <taxon>Pseudomonadati</taxon>
        <taxon>Pseudomonadota</taxon>
        <taxon>Alphaproteobacteria</taxon>
        <taxon>Rhodospirillales</taxon>
        <taxon>Kiloniellaceae</taxon>
        <taxon>Kiloniella</taxon>
    </lineage>
</organism>
<evidence type="ECO:0000313" key="2">
    <source>
        <dbReference type="EMBL" id="KKJ78738.1"/>
    </source>
</evidence>
<keyword evidence="1" id="KW-0812">Transmembrane</keyword>
<feature type="transmembrane region" description="Helical" evidence="1">
    <location>
        <begin position="7"/>
        <end position="31"/>
    </location>
</feature>
<evidence type="ECO:0000256" key="1">
    <source>
        <dbReference type="SAM" id="Phobius"/>
    </source>
</evidence>
<dbReference type="OrthoDB" id="9766455at2"/>
<dbReference type="RefSeq" id="WP_046501886.1">
    <property type="nucleotide sequence ID" value="NZ_LANI01000001.1"/>
</dbReference>
<keyword evidence="1" id="KW-0472">Membrane</keyword>
<accession>A0A0M2RGP9</accession>
<name>A0A0M2RGP9_9PROT</name>
<gene>
    <name evidence="2" type="ORF">WH95_01290</name>
</gene>
<dbReference type="AlphaFoldDB" id="A0A0M2RGP9"/>
<feature type="transmembrane region" description="Helical" evidence="1">
    <location>
        <begin position="51"/>
        <end position="74"/>
    </location>
</feature>
<dbReference type="EMBL" id="LANI01000001">
    <property type="protein sequence ID" value="KKJ78738.1"/>
    <property type="molecule type" value="Genomic_DNA"/>
</dbReference>
<comment type="caution">
    <text evidence="2">The sequence shown here is derived from an EMBL/GenBank/DDBJ whole genome shotgun (WGS) entry which is preliminary data.</text>
</comment>
<protein>
    <submittedName>
        <fullName evidence="2">Uncharacterized protein</fullName>
    </submittedName>
</protein>
<keyword evidence="1" id="KW-1133">Transmembrane helix</keyword>
<reference evidence="2 3" key="1">
    <citation type="submission" date="2015-03" db="EMBL/GenBank/DDBJ databases">
        <title>Genome sequence of Kiloniella sp. P1-1, isolated from the gut microflora of Pacific white shrimp, Penaeus vannamei.</title>
        <authorList>
            <person name="Shao Z."/>
            <person name="Wang L."/>
            <person name="Li X."/>
        </authorList>
    </citation>
    <scope>NUCLEOTIDE SEQUENCE [LARGE SCALE GENOMIC DNA]</scope>
    <source>
        <strain evidence="2 3">P1-1</strain>
    </source>
</reference>
<dbReference type="Proteomes" id="UP000034491">
    <property type="component" value="Unassembled WGS sequence"/>
</dbReference>
<evidence type="ECO:0000313" key="3">
    <source>
        <dbReference type="Proteomes" id="UP000034491"/>
    </source>
</evidence>
<sequence length="77" mass="8807">MKAILFVVVFAVVKFVYVSLLKFLMLGWFTVTTRFMENMLSNSPNGADDAILWGRILGFISHPMLWFVILMVNFGNS</sequence>
<proteinExistence type="predicted"/>
<keyword evidence="3" id="KW-1185">Reference proteome</keyword>